<dbReference type="InParanoid" id="B4MV54"/>
<dbReference type="AlphaFoldDB" id="B4MV54"/>
<sequence length="372" mass="43619">MIRSGSTKEKYRFSRLIKQGKQHVLPADLFPLPVQTDKSLCRDAFLRQVLGSDNYTETLEDLSSTNRRSTTFINVGDSNQNLSDVKPLFRPSNARRSQSTVLSTDSKVLAMDLNEMMLMRYRYLLSDIGNQSIRFLIEYLKSQLTIIGDVCCGKLDPMYKVFSWSITDHLAMFETRRNTVYLDILERMQTERELDKMKLKVDINEIIRLLDAIQDDFAARRQYVKLKRLDCDYLHPIEVRYSINLANDAVERANFVDSLAQEAITDELAKIELLTEQDVYVWQSCQLSYAQTIEEYKSRIEQLQTTYDEDMDRTENELQEMRNTLQKCKDDLLYYQEEVQFFQSEVKRTQDIIAQEQLKPKKSKGKVKMSKT</sequence>
<dbReference type="OrthoDB" id="7835607at2759"/>
<evidence type="ECO:0000256" key="1">
    <source>
        <dbReference type="SAM" id="Coils"/>
    </source>
</evidence>
<dbReference type="EMBL" id="CH963857">
    <property type="protein sequence ID" value="EDW76399.2"/>
    <property type="molecule type" value="Genomic_DNA"/>
</dbReference>
<gene>
    <name evidence="2" type="primary">Dwil\GK14680</name>
    <name evidence="2" type="ORF">Dwil_GK14680</name>
</gene>
<evidence type="ECO:0000313" key="2">
    <source>
        <dbReference type="EMBL" id="EDW76399.2"/>
    </source>
</evidence>
<name>B4MV54_DROWI</name>
<feature type="coiled-coil region" evidence="1">
    <location>
        <begin position="293"/>
        <end position="338"/>
    </location>
</feature>
<dbReference type="HOGENOM" id="CLU_038629_0_0_1"/>
<evidence type="ECO:0000313" key="3">
    <source>
        <dbReference type="Proteomes" id="UP000007798"/>
    </source>
</evidence>
<dbReference type="SMR" id="B4MV54"/>
<proteinExistence type="predicted"/>
<keyword evidence="1" id="KW-0175">Coiled coil</keyword>
<organism evidence="2 3">
    <name type="scientific">Drosophila willistoni</name>
    <name type="common">Fruit fly</name>
    <dbReference type="NCBI Taxonomy" id="7260"/>
    <lineage>
        <taxon>Eukaryota</taxon>
        <taxon>Metazoa</taxon>
        <taxon>Ecdysozoa</taxon>
        <taxon>Arthropoda</taxon>
        <taxon>Hexapoda</taxon>
        <taxon>Insecta</taxon>
        <taxon>Pterygota</taxon>
        <taxon>Neoptera</taxon>
        <taxon>Endopterygota</taxon>
        <taxon>Diptera</taxon>
        <taxon>Brachycera</taxon>
        <taxon>Muscomorpha</taxon>
        <taxon>Ephydroidea</taxon>
        <taxon>Drosophilidae</taxon>
        <taxon>Drosophila</taxon>
        <taxon>Sophophora</taxon>
    </lineage>
</organism>
<dbReference type="Proteomes" id="UP000007798">
    <property type="component" value="Unassembled WGS sequence"/>
</dbReference>
<reference evidence="2 3" key="1">
    <citation type="journal article" date="2007" name="Nature">
        <title>Evolution of genes and genomes on the Drosophila phylogeny.</title>
        <authorList>
            <consortium name="Drosophila 12 Genomes Consortium"/>
            <person name="Clark A.G."/>
            <person name="Eisen M.B."/>
            <person name="Smith D.R."/>
            <person name="Bergman C.M."/>
            <person name="Oliver B."/>
            <person name="Markow T.A."/>
            <person name="Kaufman T.C."/>
            <person name="Kellis M."/>
            <person name="Gelbart W."/>
            <person name="Iyer V.N."/>
            <person name="Pollard D.A."/>
            <person name="Sackton T.B."/>
            <person name="Larracuente A.M."/>
            <person name="Singh N.D."/>
            <person name="Abad J.P."/>
            <person name="Abt D.N."/>
            <person name="Adryan B."/>
            <person name="Aguade M."/>
            <person name="Akashi H."/>
            <person name="Anderson W.W."/>
            <person name="Aquadro C.F."/>
            <person name="Ardell D.H."/>
            <person name="Arguello R."/>
            <person name="Artieri C.G."/>
            <person name="Barbash D.A."/>
            <person name="Barker D."/>
            <person name="Barsanti P."/>
            <person name="Batterham P."/>
            <person name="Batzoglou S."/>
            <person name="Begun D."/>
            <person name="Bhutkar A."/>
            <person name="Blanco E."/>
            <person name="Bosak S.A."/>
            <person name="Bradley R.K."/>
            <person name="Brand A.D."/>
            <person name="Brent M.R."/>
            <person name="Brooks A.N."/>
            <person name="Brown R.H."/>
            <person name="Butlin R.K."/>
            <person name="Caggese C."/>
            <person name="Calvi B.R."/>
            <person name="Bernardo de Carvalho A."/>
            <person name="Caspi A."/>
            <person name="Castrezana S."/>
            <person name="Celniker S.E."/>
            <person name="Chang J.L."/>
            <person name="Chapple C."/>
            <person name="Chatterji S."/>
            <person name="Chinwalla A."/>
            <person name="Civetta A."/>
            <person name="Clifton S.W."/>
            <person name="Comeron J.M."/>
            <person name="Costello J.C."/>
            <person name="Coyne J.A."/>
            <person name="Daub J."/>
            <person name="David R.G."/>
            <person name="Delcher A.L."/>
            <person name="Delehaunty K."/>
            <person name="Do C.B."/>
            <person name="Ebling H."/>
            <person name="Edwards K."/>
            <person name="Eickbush T."/>
            <person name="Evans J.D."/>
            <person name="Filipski A."/>
            <person name="Findeiss S."/>
            <person name="Freyhult E."/>
            <person name="Fulton L."/>
            <person name="Fulton R."/>
            <person name="Garcia A.C."/>
            <person name="Gardiner A."/>
            <person name="Garfield D.A."/>
            <person name="Garvin B.E."/>
            <person name="Gibson G."/>
            <person name="Gilbert D."/>
            <person name="Gnerre S."/>
            <person name="Godfrey J."/>
            <person name="Good R."/>
            <person name="Gotea V."/>
            <person name="Gravely B."/>
            <person name="Greenberg A.J."/>
            <person name="Griffiths-Jones S."/>
            <person name="Gross S."/>
            <person name="Guigo R."/>
            <person name="Gustafson E.A."/>
            <person name="Haerty W."/>
            <person name="Hahn M.W."/>
            <person name="Halligan D.L."/>
            <person name="Halpern A.L."/>
            <person name="Halter G.M."/>
            <person name="Han M.V."/>
            <person name="Heger A."/>
            <person name="Hillier L."/>
            <person name="Hinrichs A.S."/>
            <person name="Holmes I."/>
            <person name="Hoskins R.A."/>
            <person name="Hubisz M.J."/>
            <person name="Hultmark D."/>
            <person name="Huntley M.A."/>
            <person name="Jaffe D.B."/>
            <person name="Jagadeeshan S."/>
            <person name="Jeck W.R."/>
            <person name="Johnson J."/>
            <person name="Jones C.D."/>
            <person name="Jordan W.C."/>
            <person name="Karpen G.H."/>
            <person name="Kataoka E."/>
            <person name="Keightley P.D."/>
            <person name="Kheradpour P."/>
            <person name="Kirkness E.F."/>
            <person name="Koerich L.B."/>
            <person name="Kristiansen K."/>
            <person name="Kudrna D."/>
            <person name="Kulathinal R.J."/>
            <person name="Kumar S."/>
            <person name="Kwok R."/>
            <person name="Lander E."/>
            <person name="Langley C.H."/>
            <person name="Lapoint R."/>
            <person name="Lazzaro B.P."/>
            <person name="Lee S.J."/>
            <person name="Levesque L."/>
            <person name="Li R."/>
            <person name="Lin C.F."/>
            <person name="Lin M.F."/>
            <person name="Lindblad-Toh K."/>
            <person name="Llopart A."/>
            <person name="Long M."/>
            <person name="Low L."/>
            <person name="Lozovsky E."/>
            <person name="Lu J."/>
            <person name="Luo M."/>
            <person name="Machado C.A."/>
            <person name="Makalowski W."/>
            <person name="Marzo M."/>
            <person name="Matsuda M."/>
            <person name="Matzkin L."/>
            <person name="McAllister B."/>
            <person name="McBride C.S."/>
            <person name="McKernan B."/>
            <person name="McKernan K."/>
            <person name="Mendez-Lago M."/>
            <person name="Minx P."/>
            <person name="Mollenhauer M.U."/>
            <person name="Montooth K."/>
            <person name="Mount S.M."/>
            <person name="Mu X."/>
            <person name="Myers E."/>
            <person name="Negre B."/>
            <person name="Newfeld S."/>
            <person name="Nielsen R."/>
            <person name="Noor M.A."/>
            <person name="O'Grady P."/>
            <person name="Pachter L."/>
            <person name="Papaceit M."/>
            <person name="Parisi M.J."/>
            <person name="Parisi M."/>
            <person name="Parts L."/>
            <person name="Pedersen J.S."/>
            <person name="Pesole G."/>
            <person name="Phillippy A.M."/>
            <person name="Ponting C.P."/>
            <person name="Pop M."/>
            <person name="Porcelli D."/>
            <person name="Powell J.R."/>
            <person name="Prohaska S."/>
            <person name="Pruitt K."/>
            <person name="Puig M."/>
            <person name="Quesneville H."/>
            <person name="Ram K.R."/>
            <person name="Rand D."/>
            <person name="Rasmussen M.D."/>
            <person name="Reed L.K."/>
            <person name="Reenan R."/>
            <person name="Reily A."/>
            <person name="Remington K.A."/>
            <person name="Rieger T.T."/>
            <person name="Ritchie M.G."/>
            <person name="Robin C."/>
            <person name="Rogers Y.H."/>
            <person name="Rohde C."/>
            <person name="Rozas J."/>
            <person name="Rubenfield M.J."/>
            <person name="Ruiz A."/>
            <person name="Russo S."/>
            <person name="Salzberg S.L."/>
            <person name="Sanchez-Gracia A."/>
            <person name="Saranga D.J."/>
            <person name="Sato H."/>
            <person name="Schaeffer S.W."/>
            <person name="Schatz M.C."/>
            <person name="Schlenke T."/>
            <person name="Schwartz R."/>
            <person name="Segarra C."/>
            <person name="Singh R.S."/>
            <person name="Sirot L."/>
            <person name="Sirota M."/>
            <person name="Sisneros N.B."/>
            <person name="Smith C.D."/>
            <person name="Smith T.F."/>
            <person name="Spieth J."/>
            <person name="Stage D.E."/>
            <person name="Stark A."/>
            <person name="Stephan W."/>
            <person name="Strausberg R.L."/>
            <person name="Strempel S."/>
            <person name="Sturgill D."/>
            <person name="Sutton G."/>
            <person name="Sutton G.G."/>
            <person name="Tao W."/>
            <person name="Teichmann S."/>
            <person name="Tobari Y.N."/>
            <person name="Tomimura Y."/>
            <person name="Tsolas J.M."/>
            <person name="Valente V.L."/>
            <person name="Venter E."/>
            <person name="Venter J.C."/>
            <person name="Vicario S."/>
            <person name="Vieira F.G."/>
            <person name="Vilella A.J."/>
            <person name="Villasante A."/>
            <person name="Walenz B."/>
            <person name="Wang J."/>
            <person name="Wasserman M."/>
            <person name="Watts T."/>
            <person name="Wilson D."/>
            <person name="Wilson R.K."/>
            <person name="Wing R.A."/>
            <person name="Wolfner M.F."/>
            <person name="Wong A."/>
            <person name="Wong G.K."/>
            <person name="Wu C.I."/>
            <person name="Wu G."/>
            <person name="Yamamoto D."/>
            <person name="Yang H.P."/>
            <person name="Yang S.P."/>
            <person name="Yorke J.A."/>
            <person name="Yoshida K."/>
            <person name="Zdobnov E."/>
            <person name="Zhang P."/>
            <person name="Zhang Y."/>
            <person name="Zimin A.V."/>
            <person name="Baldwin J."/>
            <person name="Abdouelleil A."/>
            <person name="Abdulkadir J."/>
            <person name="Abebe A."/>
            <person name="Abera B."/>
            <person name="Abreu J."/>
            <person name="Acer S.C."/>
            <person name="Aftuck L."/>
            <person name="Alexander A."/>
            <person name="An P."/>
            <person name="Anderson E."/>
            <person name="Anderson S."/>
            <person name="Arachi H."/>
            <person name="Azer M."/>
            <person name="Bachantsang P."/>
            <person name="Barry A."/>
            <person name="Bayul T."/>
            <person name="Berlin A."/>
            <person name="Bessette D."/>
            <person name="Bloom T."/>
            <person name="Blye J."/>
            <person name="Boguslavskiy L."/>
            <person name="Bonnet C."/>
            <person name="Boukhgalter B."/>
            <person name="Bourzgui I."/>
            <person name="Brown A."/>
            <person name="Cahill P."/>
            <person name="Channer S."/>
            <person name="Cheshatsang Y."/>
            <person name="Chuda L."/>
            <person name="Citroen M."/>
            <person name="Collymore A."/>
            <person name="Cooke P."/>
            <person name="Costello M."/>
            <person name="D'Aco K."/>
            <person name="Daza R."/>
            <person name="De Haan G."/>
            <person name="DeGray S."/>
            <person name="DeMaso C."/>
            <person name="Dhargay N."/>
            <person name="Dooley K."/>
            <person name="Dooley E."/>
            <person name="Doricent M."/>
            <person name="Dorje P."/>
            <person name="Dorjee K."/>
            <person name="Dupes A."/>
            <person name="Elong R."/>
            <person name="Falk J."/>
            <person name="Farina A."/>
            <person name="Faro S."/>
            <person name="Ferguson D."/>
            <person name="Fisher S."/>
            <person name="Foley C.D."/>
            <person name="Franke A."/>
            <person name="Friedrich D."/>
            <person name="Gadbois L."/>
            <person name="Gearin G."/>
            <person name="Gearin C.R."/>
            <person name="Giannoukos G."/>
            <person name="Goode T."/>
            <person name="Graham J."/>
            <person name="Grandbois E."/>
            <person name="Grewal S."/>
            <person name="Gyaltsen K."/>
            <person name="Hafez N."/>
            <person name="Hagos B."/>
            <person name="Hall J."/>
            <person name="Henson C."/>
            <person name="Hollinger A."/>
            <person name="Honan T."/>
            <person name="Huard M.D."/>
            <person name="Hughes L."/>
            <person name="Hurhula B."/>
            <person name="Husby M.E."/>
            <person name="Kamat A."/>
            <person name="Kanga B."/>
            <person name="Kashin S."/>
            <person name="Khazanovich D."/>
            <person name="Kisner P."/>
            <person name="Lance K."/>
            <person name="Lara M."/>
            <person name="Lee W."/>
            <person name="Lennon N."/>
            <person name="Letendre F."/>
            <person name="LeVine R."/>
            <person name="Lipovsky A."/>
            <person name="Liu X."/>
            <person name="Liu J."/>
            <person name="Liu S."/>
            <person name="Lokyitsang T."/>
            <person name="Lokyitsang Y."/>
            <person name="Lubonja R."/>
            <person name="Lui A."/>
            <person name="MacDonald P."/>
            <person name="Magnisalis V."/>
            <person name="Maru K."/>
            <person name="Matthews C."/>
            <person name="McCusker W."/>
            <person name="McDonough S."/>
            <person name="Mehta T."/>
            <person name="Meldrim J."/>
            <person name="Meneus L."/>
            <person name="Mihai O."/>
            <person name="Mihalev A."/>
            <person name="Mihova T."/>
            <person name="Mittelman R."/>
            <person name="Mlenga V."/>
            <person name="Montmayeur A."/>
            <person name="Mulrain L."/>
            <person name="Navidi A."/>
            <person name="Naylor J."/>
            <person name="Negash T."/>
            <person name="Nguyen T."/>
            <person name="Nguyen N."/>
            <person name="Nicol R."/>
            <person name="Norbu C."/>
            <person name="Norbu N."/>
            <person name="Novod N."/>
            <person name="O'Neill B."/>
            <person name="Osman S."/>
            <person name="Markiewicz E."/>
            <person name="Oyono O.L."/>
            <person name="Patti C."/>
            <person name="Phunkhang P."/>
            <person name="Pierre F."/>
            <person name="Priest M."/>
            <person name="Raghuraman S."/>
            <person name="Rege F."/>
            <person name="Reyes R."/>
            <person name="Rise C."/>
            <person name="Rogov P."/>
            <person name="Ross K."/>
            <person name="Ryan E."/>
            <person name="Settipalli S."/>
            <person name="Shea T."/>
            <person name="Sherpa N."/>
            <person name="Shi L."/>
            <person name="Shih D."/>
            <person name="Sparrow T."/>
            <person name="Spaulding J."/>
            <person name="Stalker J."/>
            <person name="Stange-Thomann N."/>
            <person name="Stavropoulos S."/>
            <person name="Stone C."/>
            <person name="Strader C."/>
            <person name="Tesfaye S."/>
            <person name="Thomson T."/>
            <person name="Thoulutsang Y."/>
            <person name="Thoulutsang D."/>
            <person name="Topham K."/>
            <person name="Topping I."/>
            <person name="Tsamla T."/>
            <person name="Vassiliev H."/>
            <person name="Vo A."/>
            <person name="Wangchuk T."/>
            <person name="Wangdi T."/>
            <person name="Weiand M."/>
            <person name="Wilkinson J."/>
            <person name="Wilson A."/>
            <person name="Yadav S."/>
            <person name="Young G."/>
            <person name="Yu Q."/>
            <person name="Zembek L."/>
            <person name="Zhong D."/>
            <person name="Zimmer A."/>
            <person name="Zwirko Z."/>
            <person name="Jaffe D.B."/>
            <person name="Alvarez P."/>
            <person name="Brockman W."/>
            <person name="Butler J."/>
            <person name="Chin C."/>
            <person name="Gnerre S."/>
            <person name="Grabherr M."/>
            <person name="Kleber M."/>
            <person name="Mauceli E."/>
            <person name="MacCallum I."/>
        </authorList>
    </citation>
    <scope>NUCLEOTIDE SEQUENCE [LARGE SCALE GENOMIC DNA]</scope>
    <source>
        <strain evidence="3">Tucson 14030-0811.24</strain>
    </source>
</reference>
<accession>B4MV54</accession>
<protein>
    <submittedName>
        <fullName evidence="2">Uncharacterized protein</fullName>
    </submittedName>
</protein>
<keyword evidence="3" id="KW-1185">Reference proteome</keyword>